<keyword evidence="3" id="KW-1003">Cell membrane</keyword>
<dbReference type="NCBIfam" id="TIGR00950">
    <property type="entry name" value="2A78"/>
    <property type="match status" value="1"/>
</dbReference>
<dbReference type="GO" id="GO:0005886">
    <property type="term" value="C:plasma membrane"/>
    <property type="evidence" value="ECO:0007669"/>
    <property type="project" value="UniProtKB-SubCell"/>
</dbReference>
<dbReference type="InterPro" id="IPR004779">
    <property type="entry name" value="CO/AA/NH_transpt"/>
</dbReference>
<feature type="transmembrane region" description="Helical" evidence="8">
    <location>
        <begin position="260"/>
        <end position="280"/>
    </location>
</feature>
<feature type="domain" description="EamA" evidence="9">
    <location>
        <begin position="3"/>
        <end position="127"/>
    </location>
</feature>
<evidence type="ECO:0000259" key="9">
    <source>
        <dbReference type="Pfam" id="PF00892"/>
    </source>
</evidence>
<protein>
    <submittedName>
        <fullName evidence="10">Carboxylate/amino acid/amine transporter</fullName>
    </submittedName>
</protein>
<name>A0A239BY30_9PSED</name>
<evidence type="ECO:0000256" key="1">
    <source>
        <dbReference type="ARBA" id="ARBA00004651"/>
    </source>
</evidence>
<dbReference type="AlphaFoldDB" id="A0A239BY30"/>
<accession>A0A239BY30</accession>
<keyword evidence="11" id="KW-1185">Reference proteome</keyword>
<evidence type="ECO:0000256" key="6">
    <source>
        <dbReference type="ARBA" id="ARBA00022989"/>
    </source>
</evidence>
<evidence type="ECO:0000313" key="11">
    <source>
        <dbReference type="Proteomes" id="UP000242915"/>
    </source>
</evidence>
<dbReference type="RefSeq" id="WP_089359259.1">
    <property type="nucleotide sequence ID" value="NZ_FZOG01000002.1"/>
</dbReference>
<keyword evidence="7 8" id="KW-0472">Membrane</keyword>
<gene>
    <name evidence="10" type="ORF">SAMN05216255_1407</name>
</gene>
<dbReference type="SUPFAM" id="SSF103481">
    <property type="entry name" value="Multidrug resistance efflux transporter EmrE"/>
    <property type="match status" value="1"/>
</dbReference>
<evidence type="ECO:0000256" key="8">
    <source>
        <dbReference type="SAM" id="Phobius"/>
    </source>
</evidence>
<keyword evidence="4 8" id="KW-0812">Transmembrane</keyword>
<sequence length="296" mass="32378">MRYLLVVTLLWAFSFSLIGEYLAGQVDSYFAVLTRIVIAGLVFLPFTRWRGVASGFKLSMLVIGALQFGITYVCLYLSFSVLSVPEVLLFTILTPLHVTLIEDALNRRFNPWALVAAAVAVIGAGVIRYDQISHDFFWGFMLLQVANATFAAGQVFYKHLLPRYPSTIAPFQRFGYFYLGALIVALPAYLVFGNAARMPATVTQWGVLLWLGVMASGLGLYWWNKGASQVDGATLAVMNNLLVPAGLLVNLLLWNHQADWLRLGLGASVIGLSLVISHFARLPPGGQKSGAVSTKA</sequence>
<evidence type="ECO:0000256" key="7">
    <source>
        <dbReference type="ARBA" id="ARBA00023136"/>
    </source>
</evidence>
<evidence type="ECO:0000256" key="3">
    <source>
        <dbReference type="ARBA" id="ARBA00022475"/>
    </source>
</evidence>
<feature type="transmembrane region" description="Helical" evidence="8">
    <location>
        <begin position="58"/>
        <end position="81"/>
    </location>
</feature>
<dbReference type="Proteomes" id="UP000242915">
    <property type="component" value="Unassembled WGS sequence"/>
</dbReference>
<dbReference type="InterPro" id="IPR000620">
    <property type="entry name" value="EamA_dom"/>
</dbReference>
<dbReference type="PANTHER" id="PTHR22911:SF130">
    <property type="entry name" value="BIOTIN TRANSPORTER"/>
    <property type="match status" value="1"/>
</dbReference>
<feature type="transmembrane region" description="Helical" evidence="8">
    <location>
        <begin position="235"/>
        <end position="254"/>
    </location>
</feature>
<feature type="transmembrane region" description="Helical" evidence="8">
    <location>
        <begin position="176"/>
        <end position="196"/>
    </location>
</feature>
<dbReference type="Pfam" id="PF00892">
    <property type="entry name" value="EamA"/>
    <property type="match status" value="1"/>
</dbReference>
<evidence type="ECO:0000313" key="10">
    <source>
        <dbReference type="EMBL" id="SNS12907.1"/>
    </source>
</evidence>
<dbReference type="EMBL" id="FZOG01000002">
    <property type="protein sequence ID" value="SNS12907.1"/>
    <property type="molecule type" value="Genomic_DNA"/>
</dbReference>
<dbReference type="InterPro" id="IPR037185">
    <property type="entry name" value="EmrE-like"/>
</dbReference>
<evidence type="ECO:0000256" key="5">
    <source>
        <dbReference type="ARBA" id="ARBA00022737"/>
    </source>
</evidence>
<evidence type="ECO:0000256" key="4">
    <source>
        <dbReference type="ARBA" id="ARBA00022692"/>
    </source>
</evidence>
<feature type="transmembrane region" description="Helical" evidence="8">
    <location>
        <begin position="202"/>
        <end position="223"/>
    </location>
</feature>
<comment type="subcellular location">
    <subcellularLocation>
        <location evidence="1">Cell membrane</location>
        <topology evidence="1">Multi-pass membrane protein</topology>
    </subcellularLocation>
</comment>
<feature type="transmembrane region" description="Helical" evidence="8">
    <location>
        <begin position="112"/>
        <end position="130"/>
    </location>
</feature>
<feature type="transmembrane region" description="Helical" evidence="8">
    <location>
        <begin position="29"/>
        <end position="46"/>
    </location>
</feature>
<proteinExistence type="predicted"/>
<feature type="transmembrane region" description="Helical" evidence="8">
    <location>
        <begin position="136"/>
        <end position="156"/>
    </location>
</feature>
<reference evidence="11" key="1">
    <citation type="submission" date="2017-06" db="EMBL/GenBank/DDBJ databases">
        <authorList>
            <person name="Varghese N."/>
            <person name="Submissions S."/>
        </authorList>
    </citation>
    <scope>NUCLEOTIDE SEQUENCE [LARGE SCALE GENOMIC DNA]</scope>
    <source>
        <strain evidence="11">CIP 108523</strain>
    </source>
</reference>
<evidence type="ECO:0000256" key="2">
    <source>
        <dbReference type="ARBA" id="ARBA00022448"/>
    </source>
</evidence>
<keyword evidence="2" id="KW-0813">Transport</keyword>
<keyword evidence="5" id="KW-0677">Repeat</keyword>
<dbReference type="PANTHER" id="PTHR22911">
    <property type="entry name" value="ACYL-MALONYL CONDENSING ENZYME-RELATED"/>
    <property type="match status" value="1"/>
</dbReference>
<organism evidence="10 11">
    <name type="scientific">Pseudomonas segetis</name>
    <dbReference type="NCBI Taxonomy" id="298908"/>
    <lineage>
        <taxon>Bacteria</taxon>
        <taxon>Pseudomonadati</taxon>
        <taxon>Pseudomonadota</taxon>
        <taxon>Gammaproteobacteria</taxon>
        <taxon>Pseudomonadales</taxon>
        <taxon>Pseudomonadaceae</taxon>
        <taxon>Pseudomonas</taxon>
    </lineage>
</organism>
<keyword evidence="6 8" id="KW-1133">Transmembrane helix</keyword>